<evidence type="ECO:0000313" key="3">
    <source>
        <dbReference type="Proteomes" id="UP000235672"/>
    </source>
</evidence>
<feature type="transmembrane region" description="Helical" evidence="1">
    <location>
        <begin position="6"/>
        <end position="35"/>
    </location>
</feature>
<protein>
    <submittedName>
        <fullName evidence="2">Uncharacterized protein</fullName>
    </submittedName>
</protein>
<accession>A0A2J6PIN3</accession>
<evidence type="ECO:0000256" key="1">
    <source>
        <dbReference type="SAM" id="Phobius"/>
    </source>
</evidence>
<gene>
    <name evidence="2" type="ORF">NA56DRAFT_665167</name>
</gene>
<sequence length="417" mass="45307">MGEDWGGLLFLAFLASWLLALWLLALWLLALWLLASVFHFLPARRTTSRASWLGLLGALARPAVSAAARGFHGSHVIGHLPLATQQAFAALPSAPLSMQESQHSTSRLFTPFHKWAMPQNLQSACEAPEEVSSAVEAPRTSHWCAKAAQYMLSTGRGLGTDYGGTSVCKQRHLCNKTSNNTCDPSELSRLETAASNLDPMGISENIRPACAAAGLGGRVKPGSKLSHQRTTTYESPQYSLASFEIRAPPAHPVQMGDTASRSRPQIRSTEVLLQPLPCPMHLSRQPTCTWSRDLRPSVGVRTVGYTPGTSKFPDVQTSELLQLSTSCRSANFRPLNHTVNPGINVSLHYLPSEFGVFVLNRVQVCSHLSQGEACEDGPSGIFTPQAFPAFRPAGAEKQQPQTSAKTQFEILELHMNC</sequence>
<organism evidence="2 3">
    <name type="scientific">Hyaloscypha hepaticicola</name>
    <dbReference type="NCBI Taxonomy" id="2082293"/>
    <lineage>
        <taxon>Eukaryota</taxon>
        <taxon>Fungi</taxon>
        <taxon>Dikarya</taxon>
        <taxon>Ascomycota</taxon>
        <taxon>Pezizomycotina</taxon>
        <taxon>Leotiomycetes</taxon>
        <taxon>Helotiales</taxon>
        <taxon>Hyaloscyphaceae</taxon>
        <taxon>Hyaloscypha</taxon>
    </lineage>
</organism>
<keyword evidence="1" id="KW-0472">Membrane</keyword>
<name>A0A2J6PIN3_9HELO</name>
<keyword evidence="1" id="KW-0812">Transmembrane</keyword>
<dbReference type="Proteomes" id="UP000235672">
    <property type="component" value="Unassembled WGS sequence"/>
</dbReference>
<reference evidence="2 3" key="1">
    <citation type="submission" date="2016-05" db="EMBL/GenBank/DDBJ databases">
        <title>A degradative enzymes factory behind the ericoid mycorrhizal symbiosis.</title>
        <authorList>
            <consortium name="DOE Joint Genome Institute"/>
            <person name="Martino E."/>
            <person name="Morin E."/>
            <person name="Grelet G."/>
            <person name="Kuo A."/>
            <person name="Kohler A."/>
            <person name="Daghino S."/>
            <person name="Barry K."/>
            <person name="Choi C."/>
            <person name="Cichocki N."/>
            <person name="Clum A."/>
            <person name="Copeland A."/>
            <person name="Hainaut M."/>
            <person name="Haridas S."/>
            <person name="Labutti K."/>
            <person name="Lindquist E."/>
            <person name="Lipzen A."/>
            <person name="Khouja H.-R."/>
            <person name="Murat C."/>
            <person name="Ohm R."/>
            <person name="Olson A."/>
            <person name="Spatafora J."/>
            <person name="Veneault-Fourrey C."/>
            <person name="Henrissat B."/>
            <person name="Grigoriev I."/>
            <person name="Martin F."/>
            <person name="Perotto S."/>
        </authorList>
    </citation>
    <scope>NUCLEOTIDE SEQUENCE [LARGE SCALE GENOMIC DNA]</scope>
    <source>
        <strain evidence="2 3">UAMH 7357</strain>
    </source>
</reference>
<keyword evidence="1" id="KW-1133">Transmembrane helix</keyword>
<dbReference type="AlphaFoldDB" id="A0A2J6PIN3"/>
<evidence type="ECO:0000313" key="2">
    <source>
        <dbReference type="EMBL" id="PMD13905.1"/>
    </source>
</evidence>
<proteinExistence type="predicted"/>
<dbReference type="EMBL" id="KZ613526">
    <property type="protein sequence ID" value="PMD13905.1"/>
    <property type="molecule type" value="Genomic_DNA"/>
</dbReference>
<keyword evidence="3" id="KW-1185">Reference proteome</keyword>